<protein>
    <submittedName>
        <fullName evidence="1">Uncharacterized protein</fullName>
    </submittedName>
</protein>
<evidence type="ECO:0000313" key="1">
    <source>
        <dbReference type="EMBL" id="GFN09520.1"/>
    </source>
</evidence>
<gene>
    <name evidence="1" type="ORF">Smic_80760</name>
</gene>
<reference evidence="1 2" key="1">
    <citation type="submission" date="2020-05" db="EMBL/GenBank/DDBJ databases">
        <title>Whole genome shotgun sequence of Streptomyces microflavus NBRC 13062.</title>
        <authorList>
            <person name="Komaki H."/>
            <person name="Tamura T."/>
        </authorList>
    </citation>
    <scope>NUCLEOTIDE SEQUENCE [LARGE SCALE GENOMIC DNA]</scope>
    <source>
        <strain evidence="1 2">NBRC 13062</strain>
    </source>
</reference>
<dbReference type="EMBL" id="BLWD01000002">
    <property type="protein sequence ID" value="GFN09520.1"/>
    <property type="molecule type" value="Genomic_DNA"/>
</dbReference>
<dbReference type="Proteomes" id="UP000498740">
    <property type="component" value="Unassembled WGS sequence"/>
</dbReference>
<dbReference type="RefSeq" id="WP_032754681.1">
    <property type="nucleotide sequence ID" value="NZ_BMUG01000005.1"/>
</dbReference>
<comment type="caution">
    <text evidence="1">The sequence shown here is derived from an EMBL/GenBank/DDBJ whole genome shotgun (WGS) entry which is preliminary data.</text>
</comment>
<evidence type="ECO:0000313" key="2">
    <source>
        <dbReference type="Proteomes" id="UP000498740"/>
    </source>
</evidence>
<sequence length="108" mass="11817">MSDAPPFVGKNGDTSYDGVPEFHFVGGVLHLCHEDDHYCPTGASEGGGIVKTRIEFTAFVDVDTDEPMTDTLVRTWVRSALHLGDKQADRFTSTLDDVTRVSLVSDNE</sequence>
<organism evidence="1 2">
    <name type="scientific">Streptomyces microflavus</name>
    <name type="common">Streptomyces lipmanii</name>
    <dbReference type="NCBI Taxonomy" id="1919"/>
    <lineage>
        <taxon>Bacteria</taxon>
        <taxon>Bacillati</taxon>
        <taxon>Actinomycetota</taxon>
        <taxon>Actinomycetes</taxon>
        <taxon>Kitasatosporales</taxon>
        <taxon>Streptomycetaceae</taxon>
        <taxon>Streptomyces</taxon>
    </lineage>
</organism>
<dbReference type="AlphaFoldDB" id="A0A7J0D459"/>
<name>A0A7J0D459_STRMI</name>
<accession>A0A7J0D459</accession>
<proteinExistence type="predicted"/>